<protein>
    <recommendedName>
        <fullName evidence="4">BAH domain-containing protein</fullName>
    </recommendedName>
</protein>
<gene>
    <name evidence="5" type="ORF">MIMGU_mgv1a013749mg</name>
</gene>
<keyword evidence="6" id="KW-1185">Reference proteome</keyword>
<keyword evidence="2" id="KW-0863">Zinc-finger</keyword>
<evidence type="ECO:0000313" key="6">
    <source>
        <dbReference type="Proteomes" id="UP000030748"/>
    </source>
</evidence>
<dbReference type="PANTHER" id="PTHR46364">
    <property type="entry name" value="OS08G0421900 PROTEIN"/>
    <property type="match status" value="1"/>
</dbReference>
<name>A0A022RQ43_ERYGU</name>
<reference evidence="5 6" key="1">
    <citation type="journal article" date="2013" name="Proc. Natl. Acad. Sci. U.S.A.">
        <title>Fine-scale variation in meiotic recombination in Mimulus inferred from population shotgun sequencing.</title>
        <authorList>
            <person name="Hellsten U."/>
            <person name="Wright K.M."/>
            <person name="Jenkins J."/>
            <person name="Shu S."/>
            <person name="Yuan Y."/>
            <person name="Wessler S.R."/>
            <person name="Schmutz J."/>
            <person name="Willis J.H."/>
            <person name="Rokhsar D.S."/>
        </authorList>
    </citation>
    <scope>NUCLEOTIDE SEQUENCE [LARGE SCALE GENOMIC DNA]</scope>
    <source>
        <strain evidence="6">cv. DUN x IM62</strain>
    </source>
</reference>
<dbReference type="GO" id="GO:0003682">
    <property type="term" value="F:chromatin binding"/>
    <property type="evidence" value="ECO:0007669"/>
    <property type="project" value="InterPro"/>
</dbReference>
<keyword evidence="3" id="KW-0862">Zinc</keyword>
<dbReference type="PROSITE" id="PS51038">
    <property type="entry name" value="BAH"/>
    <property type="match status" value="1"/>
</dbReference>
<accession>A0A022RQ43</accession>
<sequence>MAKPKIGRRTLDSYAVKHISKTIRPGDCVLMRASDSSNPSYVARVEKIEADGRGANVRFHVRWYYRPEESIGGRRQFHGSKELFLSDHFDIQSADTIEGKCTVHSFKGYTKLDAVGNEDFFCRFEYNSTTGAFNPDRVAVYCKCEMPYNPDDLMVQCEECSD</sequence>
<dbReference type="InterPro" id="IPR011011">
    <property type="entry name" value="Znf_FYVE_PHD"/>
</dbReference>
<feature type="domain" description="BAH" evidence="4">
    <location>
        <begin position="21"/>
        <end position="137"/>
    </location>
</feature>
<dbReference type="Pfam" id="PF01426">
    <property type="entry name" value="BAH"/>
    <property type="match status" value="1"/>
</dbReference>
<dbReference type="SUPFAM" id="SSF57903">
    <property type="entry name" value="FYVE/PHD zinc finger"/>
    <property type="match status" value="1"/>
</dbReference>
<dbReference type="SMART" id="SM00439">
    <property type="entry name" value="BAH"/>
    <property type="match status" value="1"/>
</dbReference>
<evidence type="ECO:0000259" key="4">
    <source>
        <dbReference type="PROSITE" id="PS51038"/>
    </source>
</evidence>
<dbReference type="AlphaFoldDB" id="A0A022RQ43"/>
<dbReference type="InterPro" id="IPR043151">
    <property type="entry name" value="BAH_sf"/>
</dbReference>
<keyword evidence="1" id="KW-0479">Metal-binding</keyword>
<dbReference type="EMBL" id="KI630281">
    <property type="protein sequence ID" value="EYU42597.1"/>
    <property type="molecule type" value="Genomic_DNA"/>
</dbReference>
<evidence type="ECO:0000256" key="2">
    <source>
        <dbReference type="ARBA" id="ARBA00022771"/>
    </source>
</evidence>
<dbReference type="Proteomes" id="UP000030748">
    <property type="component" value="Unassembled WGS sequence"/>
</dbReference>
<proteinExistence type="predicted"/>
<evidence type="ECO:0000256" key="1">
    <source>
        <dbReference type="ARBA" id="ARBA00022723"/>
    </source>
</evidence>
<dbReference type="Gene3D" id="2.30.30.490">
    <property type="match status" value="1"/>
</dbReference>
<evidence type="ECO:0000313" key="5">
    <source>
        <dbReference type="EMBL" id="EYU42597.1"/>
    </source>
</evidence>
<organism evidence="5 6">
    <name type="scientific">Erythranthe guttata</name>
    <name type="common">Yellow monkey flower</name>
    <name type="synonym">Mimulus guttatus</name>
    <dbReference type="NCBI Taxonomy" id="4155"/>
    <lineage>
        <taxon>Eukaryota</taxon>
        <taxon>Viridiplantae</taxon>
        <taxon>Streptophyta</taxon>
        <taxon>Embryophyta</taxon>
        <taxon>Tracheophyta</taxon>
        <taxon>Spermatophyta</taxon>
        <taxon>Magnoliopsida</taxon>
        <taxon>eudicotyledons</taxon>
        <taxon>Gunneridae</taxon>
        <taxon>Pentapetalae</taxon>
        <taxon>asterids</taxon>
        <taxon>lamiids</taxon>
        <taxon>Lamiales</taxon>
        <taxon>Phrymaceae</taxon>
        <taxon>Erythranthe</taxon>
    </lineage>
</organism>
<evidence type="ECO:0000256" key="3">
    <source>
        <dbReference type="ARBA" id="ARBA00022833"/>
    </source>
</evidence>
<dbReference type="GO" id="GO:0008270">
    <property type="term" value="F:zinc ion binding"/>
    <property type="evidence" value="ECO:0007669"/>
    <property type="project" value="UniProtKB-KW"/>
</dbReference>
<dbReference type="InterPro" id="IPR001025">
    <property type="entry name" value="BAH_dom"/>
</dbReference>